<dbReference type="InterPro" id="IPR037401">
    <property type="entry name" value="SnoaL-like"/>
</dbReference>
<reference evidence="2 3" key="1">
    <citation type="journal article" date="2024" name="IMA Fungus">
        <title>IMA Genome - F19 : A genome assembly and annotation guide to empower mycologists, including annotated draft genome sequences of Ceratocystis pirilliformis, Diaporthe australafricana, Fusarium ophioides, Paecilomyces lecythidis, and Sporothrix stenoceras.</title>
        <authorList>
            <person name="Aylward J."/>
            <person name="Wilson A.M."/>
            <person name="Visagie C.M."/>
            <person name="Spraker J."/>
            <person name="Barnes I."/>
            <person name="Buitendag C."/>
            <person name="Ceriani C."/>
            <person name="Del Mar Angel L."/>
            <person name="du Plessis D."/>
            <person name="Fuchs T."/>
            <person name="Gasser K."/>
            <person name="Kramer D."/>
            <person name="Li W."/>
            <person name="Munsamy K."/>
            <person name="Piso A."/>
            <person name="Price J.L."/>
            <person name="Sonnekus B."/>
            <person name="Thomas C."/>
            <person name="van der Nest A."/>
            <person name="van Dijk A."/>
            <person name="van Heerden A."/>
            <person name="van Vuuren N."/>
            <person name="Yilmaz N."/>
            <person name="Duong T.A."/>
            <person name="van der Merwe N.A."/>
            <person name="Wingfield M.J."/>
            <person name="Wingfield B.D."/>
        </authorList>
    </citation>
    <scope>NUCLEOTIDE SEQUENCE [LARGE SCALE GENOMIC DNA]</scope>
    <source>
        <strain evidence="2 3">CMW 18167</strain>
    </source>
</reference>
<evidence type="ECO:0000313" key="2">
    <source>
        <dbReference type="EMBL" id="KAL1878511.1"/>
    </source>
</evidence>
<feature type="domain" description="SnoaL-like" evidence="1">
    <location>
        <begin position="6"/>
        <end position="79"/>
    </location>
</feature>
<dbReference type="EMBL" id="JAVDPF010000012">
    <property type="protein sequence ID" value="KAL1878511.1"/>
    <property type="molecule type" value="Genomic_DNA"/>
</dbReference>
<evidence type="ECO:0000313" key="3">
    <source>
        <dbReference type="Proteomes" id="UP001583193"/>
    </source>
</evidence>
<proteinExistence type="predicted"/>
<organism evidence="2 3">
    <name type="scientific">Paecilomyces lecythidis</name>
    <dbReference type="NCBI Taxonomy" id="3004212"/>
    <lineage>
        <taxon>Eukaryota</taxon>
        <taxon>Fungi</taxon>
        <taxon>Dikarya</taxon>
        <taxon>Ascomycota</taxon>
        <taxon>Pezizomycotina</taxon>
        <taxon>Eurotiomycetes</taxon>
        <taxon>Eurotiomycetidae</taxon>
        <taxon>Eurotiales</taxon>
        <taxon>Thermoascaceae</taxon>
        <taxon>Paecilomyces</taxon>
    </lineage>
</organism>
<dbReference type="SUPFAM" id="SSF54427">
    <property type="entry name" value="NTF2-like"/>
    <property type="match status" value="1"/>
</dbReference>
<comment type="caution">
    <text evidence="2">The sequence shown here is derived from an EMBL/GenBank/DDBJ whole genome shotgun (WGS) entry which is preliminary data.</text>
</comment>
<keyword evidence="3" id="KW-1185">Reference proteome</keyword>
<accession>A0ABR3XR95</accession>
<sequence length="87" mass="9879">MARDLDHYITAFNNNDIETYSAYYAPDAQIALGGFILRGKEEILAFFKNARKQILEHIDPIHVIISENVIVLKAVITFTTIVDLNEV</sequence>
<protein>
    <recommendedName>
        <fullName evidence="1">SnoaL-like domain-containing protein</fullName>
    </recommendedName>
</protein>
<dbReference type="Gene3D" id="3.10.450.50">
    <property type="match status" value="1"/>
</dbReference>
<dbReference type="Proteomes" id="UP001583193">
    <property type="component" value="Unassembled WGS sequence"/>
</dbReference>
<name>A0ABR3XR95_9EURO</name>
<dbReference type="Pfam" id="PF12680">
    <property type="entry name" value="SnoaL_2"/>
    <property type="match status" value="1"/>
</dbReference>
<dbReference type="InterPro" id="IPR032710">
    <property type="entry name" value="NTF2-like_dom_sf"/>
</dbReference>
<gene>
    <name evidence="2" type="ORF">Plec18167_004585</name>
</gene>
<evidence type="ECO:0000259" key="1">
    <source>
        <dbReference type="Pfam" id="PF12680"/>
    </source>
</evidence>